<evidence type="ECO:0000256" key="1">
    <source>
        <dbReference type="SAM" id="MobiDB-lite"/>
    </source>
</evidence>
<name>A0A421NY12_9MOLU</name>
<accession>A0A421NY12</accession>
<reference evidence="3" key="1">
    <citation type="submission" date="2016-11" db="EMBL/GenBank/DDBJ databases">
        <title>Genome sequence of Candidatus Phytoplasma solani strain SA-1.</title>
        <authorList>
            <person name="Haryono M."/>
            <person name="Samarzija I."/>
            <person name="Seruga Music M."/>
            <person name="Hogenhout S."/>
            <person name="Kuo C.-H."/>
        </authorList>
    </citation>
    <scope>NUCLEOTIDE SEQUENCE [LARGE SCALE GENOMIC DNA]</scope>
    <source>
        <strain evidence="3">SA-1</strain>
    </source>
</reference>
<sequence length="205" mass="24004">MEEYLAKKTTFLTQEISIRVDEKLQGREFSVYEYFNLPIEKKNAQIKKQGYWDFEDLGERVDYQSFVRKTYPLWQEFVYNIKTKVQEEISTKRAKIQKHEESLNHLETIHQNNLAMIKIPKTPQTTQPQTPHTPTTNGTLAPKPEETDTTLLKPTNKPNETHNPNKQKADLEIKEEEKLIIIIELVIVKGFNPCHPIRPILLHVG</sequence>
<gene>
    <name evidence="2" type="ORF">PSSA1_v1c2370</name>
</gene>
<dbReference type="AlphaFoldDB" id="A0A421NY12"/>
<evidence type="ECO:0000313" key="3">
    <source>
        <dbReference type="Proteomes" id="UP000283896"/>
    </source>
</evidence>
<dbReference type="RefSeq" id="WP_122225415.1">
    <property type="nucleotide sequence ID" value="NZ_CP103787.1"/>
</dbReference>
<comment type="caution">
    <text evidence="2">The sequence shown here is derived from an EMBL/GenBank/DDBJ whole genome shotgun (WGS) entry which is preliminary data.</text>
</comment>
<dbReference type="EMBL" id="MPBG01000003">
    <property type="protein sequence ID" value="RMI88810.1"/>
    <property type="molecule type" value="Genomic_DNA"/>
</dbReference>
<keyword evidence="3" id="KW-1185">Reference proteome</keyword>
<feature type="compositionally biased region" description="Low complexity" evidence="1">
    <location>
        <begin position="122"/>
        <end position="136"/>
    </location>
</feature>
<dbReference type="STRING" id="69896.S284_00110"/>
<evidence type="ECO:0000313" key="2">
    <source>
        <dbReference type="EMBL" id="RMI88810.1"/>
    </source>
</evidence>
<protein>
    <submittedName>
        <fullName evidence="2">Uncharacterized protein</fullName>
    </submittedName>
</protein>
<feature type="compositionally biased region" description="Polar residues" evidence="1">
    <location>
        <begin position="149"/>
        <end position="166"/>
    </location>
</feature>
<organism evidence="2 3">
    <name type="scientific">Candidatus Phytoplasma solani</name>
    <dbReference type="NCBI Taxonomy" id="69896"/>
    <lineage>
        <taxon>Bacteria</taxon>
        <taxon>Bacillati</taxon>
        <taxon>Mycoplasmatota</taxon>
        <taxon>Mollicutes</taxon>
        <taxon>Acholeplasmatales</taxon>
        <taxon>Acholeplasmataceae</taxon>
        <taxon>Candidatus Phytoplasma</taxon>
        <taxon>16SrXII (Stolbur group)</taxon>
    </lineage>
</organism>
<proteinExistence type="predicted"/>
<dbReference type="Proteomes" id="UP000283896">
    <property type="component" value="Unassembled WGS sequence"/>
</dbReference>
<feature type="region of interest" description="Disordered" evidence="1">
    <location>
        <begin position="122"/>
        <end position="170"/>
    </location>
</feature>